<name>A0A5C6KEZ5_PARDI</name>
<organism evidence="2 3">
    <name type="scientific">Parabacteroides distasonis</name>
    <dbReference type="NCBI Taxonomy" id="823"/>
    <lineage>
        <taxon>Bacteria</taxon>
        <taxon>Pseudomonadati</taxon>
        <taxon>Bacteroidota</taxon>
        <taxon>Bacteroidia</taxon>
        <taxon>Bacteroidales</taxon>
        <taxon>Tannerellaceae</taxon>
        <taxon>Parabacteroides</taxon>
    </lineage>
</organism>
<feature type="region of interest" description="Disordered" evidence="1">
    <location>
        <begin position="1"/>
        <end position="25"/>
    </location>
</feature>
<reference evidence="2 3" key="1">
    <citation type="submission" date="2019-07" db="EMBL/GenBank/DDBJ databases">
        <title>Genome sequencing of Parabacteroides distasonis iSURF_7.</title>
        <authorList>
            <person name="Degefu H.N."/>
            <person name="Ruoff K.L."/>
            <person name="Price C.E."/>
            <person name="Valls R.A."/>
            <person name="O'Toole G.A."/>
        </authorList>
    </citation>
    <scope>NUCLEOTIDE SEQUENCE [LARGE SCALE GENOMIC DNA]</scope>
    <source>
        <strain evidence="2 3">CFPLTA003_1B</strain>
    </source>
</reference>
<evidence type="ECO:0000313" key="3">
    <source>
        <dbReference type="Proteomes" id="UP000315827"/>
    </source>
</evidence>
<dbReference type="EMBL" id="VOHW01000005">
    <property type="protein sequence ID" value="TWV61867.1"/>
    <property type="molecule type" value="Genomic_DNA"/>
</dbReference>
<sequence>MKAERQQEERTSRVSQQSKHLGENMVDNRKQAIDQSEIIERIQQKTNISVVQRAIVSGVKNDLKTELEIGNDMHSLVQEVFLGSDDLLPIYNLYTEFEIGGGRADLVAINDERGEDGLGDCYVYVGEIKSDSLQWYGRGIAYTQLDRYIEAFRHDPRFTDAFVGVLDFWNPPTTGIPIGGGGYNCSIFIQNRGNGLYTYTGRIKDECITKMENELDDREPFELPYNEQPNSSFY</sequence>
<proteinExistence type="predicted"/>
<feature type="compositionally biased region" description="Basic and acidic residues" evidence="1">
    <location>
        <begin position="1"/>
        <end position="12"/>
    </location>
</feature>
<evidence type="ECO:0000313" key="2">
    <source>
        <dbReference type="EMBL" id="TWV61867.1"/>
    </source>
</evidence>
<dbReference type="Proteomes" id="UP000315827">
    <property type="component" value="Unassembled WGS sequence"/>
</dbReference>
<gene>
    <name evidence="2" type="ORF">FSA05_11180</name>
</gene>
<comment type="caution">
    <text evidence="2">The sequence shown here is derived from an EMBL/GenBank/DDBJ whole genome shotgun (WGS) entry which is preliminary data.</text>
</comment>
<dbReference type="RefSeq" id="WP_146375542.1">
    <property type="nucleotide sequence ID" value="NZ_VOHW01000005.1"/>
</dbReference>
<accession>A0A5C6KEZ5</accession>
<dbReference type="AlphaFoldDB" id="A0A5C6KEZ5"/>
<protein>
    <submittedName>
        <fullName evidence="2">Uncharacterized protein</fullName>
    </submittedName>
</protein>
<evidence type="ECO:0000256" key="1">
    <source>
        <dbReference type="SAM" id="MobiDB-lite"/>
    </source>
</evidence>